<feature type="region of interest" description="Disordered" evidence="9">
    <location>
        <begin position="568"/>
        <end position="593"/>
    </location>
</feature>
<evidence type="ECO:0000256" key="9">
    <source>
        <dbReference type="SAM" id="MobiDB-lite"/>
    </source>
</evidence>
<keyword evidence="2" id="KW-0677">Repeat</keyword>
<comment type="function">
    <text evidence="7">Acts as a molecular chaperone for G protein-coupled receptors, regulating their biogenesis and exit from the ER.</text>
</comment>
<evidence type="ECO:0000256" key="2">
    <source>
        <dbReference type="ARBA" id="ARBA00022737"/>
    </source>
</evidence>
<evidence type="ECO:0000256" key="6">
    <source>
        <dbReference type="ARBA" id="ARBA00023186"/>
    </source>
</evidence>
<dbReference type="PROSITE" id="PS50088">
    <property type="entry name" value="ANK_REPEAT"/>
    <property type="match status" value="1"/>
</dbReference>
<feature type="region of interest" description="Disordered" evidence="9">
    <location>
        <begin position="1"/>
        <end position="129"/>
    </location>
</feature>
<dbReference type="PROSITE" id="PS50297">
    <property type="entry name" value="ANK_REP_REGION"/>
    <property type="match status" value="1"/>
</dbReference>
<feature type="compositionally biased region" description="Basic and acidic residues" evidence="9">
    <location>
        <begin position="568"/>
        <end position="579"/>
    </location>
</feature>
<feature type="domain" description="Ankyrin repeat" evidence="10">
    <location>
        <begin position="447"/>
        <end position="543"/>
    </location>
</feature>
<comment type="caution">
    <text evidence="11">The sequence shown here is derived from an EMBL/GenBank/DDBJ whole genome shotgun (WGS) entry which is preliminary data.</text>
</comment>
<keyword evidence="5" id="KW-0472">Membrane</keyword>
<evidence type="ECO:0000256" key="4">
    <source>
        <dbReference type="ARBA" id="ARBA00023043"/>
    </source>
</evidence>
<feature type="repeat" description="ANK" evidence="8">
    <location>
        <begin position="164"/>
        <end position="196"/>
    </location>
</feature>
<dbReference type="SMART" id="SM00248">
    <property type="entry name" value="ANK"/>
    <property type="match status" value="1"/>
</dbReference>
<dbReference type="Gene3D" id="1.25.40.20">
    <property type="entry name" value="Ankyrin repeat-containing domain"/>
    <property type="match status" value="1"/>
</dbReference>
<keyword evidence="4 8" id="KW-0040">ANK repeat</keyword>
<dbReference type="AlphaFoldDB" id="A0AAV1HYB1"/>
<evidence type="ECO:0000313" key="11">
    <source>
        <dbReference type="EMBL" id="CAK0764639.1"/>
    </source>
</evidence>
<dbReference type="EMBL" id="CAUYUE010000004">
    <property type="protein sequence ID" value="CAK0764639.1"/>
    <property type="molecule type" value="Genomic_DNA"/>
</dbReference>
<dbReference type="GO" id="GO:0005789">
    <property type="term" value="C:endoplasmic reticulum membrane"/>
    <property type="evidence" value="ECO:0007669"/>
    <property type="project" value="UniProtKB-SubCell"/>
</dbReference>
<evidence type="ECO:0000256" key="8">
    <source>
        <dbReference type="PROSITE-ProRule" id="PRU00023"/>
    </source>
</evidence>
<sequence>MSASGRDGVRGITLGSQIATEAESAPADFSAGFSDEEDIWADPCGDLADPQDFTEPFPEAEYWSDAQQSSRSSGDADSPRHHEQGEGPGLHSGSMNDSALDLQEQVQQRLAESGAASTSGRDASQSSGSDRYLGHRAAFYGDIESLLEHLRSCTEEQLLQHDSQGNTVLHLAVLRQHYDTVQALIDFGYPLFCKNSRKWMPLDEAVSLRDRRMVKLLHAADIQQMKALHRAKRGALLQTMQDMDDFTFKLKWELGSPLFGLLLRRYAPHDIYEVWKKGVLMRVDGSLMGIDDKANTLIPQWKRGHFSLLFDGRPTPASLLLVDHRKQTVVDLTKERRTKRPEIDDEVSIIMSEGTCKTRMKASDFRFTKVKGWLGSDQTERIEGWKTYIYEAAGKMKAVNTVKAPSELKEGATFEEYLSTVFPEDDVKEQYIDPLSLKGAPRAMSRTSTDDDEAIDTAEEAGKAARVLTGRCWMAEGFPMSLRQLLPILDIIGTANKHLARVAKFMQKYADMELFPVKLQVPLLFTVYALVSFRGFRVLPAKGDCTSDAFYQAPPGYRLKALHESLSKDKPKHEEHSHMTDSMAELEEEGFLS</sequence>
<evidence type="ECO:0000313" key="12">
    <source>
        <dbReference type="Proteomes" id="UP001314263"/>
    </source>
</evidence>
<reference evidence="11 12" key="1">
    <citation type="submission" date="2023-10" db="EMBL/GenBank/DDBJ databases">
        <authorList>
            <person name="Maclean D."/>
            <person name="Macfadyen A."/>
        </authorList>
    </citation>
    <scope>NUCLEOTIDE SEQUENCE [LARGE SCALE GENOMIC DNA]</scope>
</reference>
<keyword evidence="6" id="KW-0143">Chaperone</keyword>
<name>A0AAV1HYB1_9CHLO</name>
<accession>A0AAV1HYB1</accession>
<proteinExistence type="predicted"/>
<evidence type="ECO:0000256" key="7">
    <source>
        <dbReference type="ARBA" id="ARBA00037107"/>
    </source>
</evidence>
<dbReference type="PANTHER" id="PTHR12447:SF25">
    <property type="entry name" value="ANKYRIN REPEAT DOMAIN-CONTAINING PROTEIN 13C"/>
    <property type="match status" value="1"/>
</dbReference>
<dbReference type="PANTHER" id="PTHR12447">
    <property type="entry name" value="ANKYRIN REPEAT DOMAIN-CONTAINING PROTEIN 13"/>
    <property type="match status" value="1"/>
</dbReference>
<dbReference type="SUPFAM" id="SSF48403">
    <property type="entry name" value="Ankyrin repeat"/>
    <property type="match status" value="1"/>
</dbReference>
<keyword evidence="12" id="KW-1185">Reference proteome</keyword>
<evidence type="ECO:0000256" key="3">
    <source>
        <dbReference type="ARBA" id="ARBA00022824"/>
    </source>
</evidence>
<dbReference type="InterPro" id="IPR021832">
    <property type="entry name" value="ANKRD13"/>
</dbReference>
<feature type="compositionally biased region" description="Polar residues" evidence="9">
    <location>
        <begin position="104"/>
        <end position="129"/>
    </location>
</feature>
<dbReference type="Proteomes" id="UP001314263">
    <property type="component" value="Unassembled WGS sequence"/>
</dbReference>
<gene>
    <name evidence="11" type="ORF">CVIRNUC_003178</name>
</gene>
<protein>
    <recommendedName>
        <fullName evidence="10">Ankyrin repeat domain-containing protein</fullName>
    </recommendedName>
</protein>
<evidence type="ECO:0000259" key="10">
    <source>
        <dbReference type="Pfam" id="PF11904"/>
    </source>
</evidence>
<dbReference type="InterPro" id="IPR002110">
    <property type="entry name" value="Ankyrin_rpt"/>
</dbReference>
<evidence type="ECO:0000256" key="1">
    <source>
        <dbReference type="ARBA" id="ARBA00004586"/>
    </source>
</evidence>
<evidence type="ECO:0000256" key="5">
    <source>
        <dbReference type="ARBA" id="ARBA00023136"/>
    </source>
</evidence>
<organism evidence="11 12">
    <name type="scientific">Coccomyxa viridis</name>
    <dbReference type="NCBI Taxonomy" id="1274662"/>
    <lineage>
        <taxon>Eukaryota</taxon>
        <taxon>Viridiplantae</taxon>
        <taxon>Chlorophyta</taxon>
        <taxon>core chlorophytes</taxon>
        <taxon>Trebouxiophyceae</taxon>
        <taxon>Trebouxiophyceae incertae sedis</taxon>
        <taxon>Coccomyxaceae</taxon>
        <taxon>Coccomyxa</taxon>
    </lineage>
</organism>
<dbReference type="InterPro" id="IPR055285">
    <property type="entry name" value="ANKRD13_C"/>
</dbReference>
<comment type="subcellular location">
    <subcellularLocation>
        <location evidence="1">Endoplasmic reticulum membrane</location>
    </subcellularLocation>
</comment>
<dbReference type="Pfam" id="PF12796">
    <property type="entry name" value="Ank_2"/>
    <property type="match status" value="1"/>
</dbReference>
<dbReference type="InterPro" id="IPR036770">
    <property type="entry name" value="Ankyrin_rpt-contain_sf"/>
</dbReference>
<feature type="compositionally biased region" description="Acidic residues" evidence="9">
    <location>
        <begin position="584"/>
        <end position="593"/>
    </location>
</feature>
<feature type="domain" description="Ankyrin repeat" evidence="10">
    <location>
        <begin position="282"/>
        <end position="418"/>
    </location>
</feature>
<feature type="compositionally biased region" description="Polar residues" evidence="9">
    <location>
        <begin position="65"/>
        <end position="75"/>
    </location>
</feature>
<dbReference type="Pfam" id="PF11904">
    <property type="entry name" value="ANKRD13_C"/>
    <property type="match status" value="2"/>
</dbReference>
<keyword evidence="3" id="KW-0256">Endoplasmic reticulum</keyword>